<comment type="caution">
    <text evidence="1">The sequence shown here is derived from an EMBL/GenBank/DDBJ whole genome shotgun (WGS) entry which is preliminary data.</text>
</comment>
<gene>
    <name evidence="1" type="ORF">B0H15DRAFT_857437</name>
</gene>
<dbReference type="EMBL" id="JARJCN010000057">
    <property type="protein sequence ID" value="KAJ7079960.1"/>
    <property type="molecule type" value="Genomic_DNA"/>
</dbReference>
<proteinExistence type="predicted"/>
<protein>
    <submittedName>
        <fullName evidence="1">Uncharacterized protein</fullName>
    </submittedName>
</protein>
<reference evidence="1" key="1">
    <citation type="submission" date="2023-03" db="EMBL/GenBank/DDBJ databases">
        <title>Massive genome expansion in bonnet fungi (Mycena s.s.) driven by repeated elements and novel gene families across ecological guilds.</title>
        <authorList>
            <consortium name="Lawrence Berkeley National Laboratory"/>
            <person name="Harder C.B."/>
            <person name="Miyauchi S."/>
            <person name="Viragh M."/>
            <person name="Kuo A."/>
            <person name="Thoen E."/>
            <person name="Andreopoulos B."/>
            <person name="Lu D."/>
            <person name="Skrede I."/>
            <person name="Drula E."/>
            <person name="Henrissat B."/>
            <person name="Morin E."/>
            <person name="Kohler A."/>
            <person name="Barry K."/>
            <person name="LaButti K."/>
            <person name="Morin E."/>
            <person name="Salamov A."/>
            <person name="Lipzen A."/>
            <person name="Mereny Z."/>
            <person name="Hegedus B."/>
            <person name="Baldrian P."/>
            <person name="Stursova M."/>
            <person name="Weitz H."/>
            <person name="Taylor A."/>
            <person name="Grigoriev I.V."/>
            <person name="Nagy L.G."/>
            <person name="Martin F."/>
            <person name="Kauserud H."/>
        </authorList>
    </citation>
    <scope>NUCLEOTIDE SEQUENCE</scope>
    <source>
        <strain evidence="1">CBHHK173m</strain>
    </source>
</reference>
<evidence type="ECO:0000313" key="1">
    <source>
        <dbReference type="EMBL" id="KAJ7079960.1"/>
    </source>
</evidence>
<dbReference type="Proteomes" id="UP001222325">
    <property type="component" value="Unassembled WGS sequence"/>
</dbReference>
<dbReference type="AlphaFoldDB" id="A0AAD6TZR9"/>
<organism evidence="1 2">
    <name type="scientific">Mycena belliarum</name>
    <dbReference type="NCBI Taxonomy" id="1033014"/>
    <lineage>
        <taxon>Eukaryota</taxon>
        <taxon>Fungi</taxon>
        <taxon>Dikarya</taxon>
        <taxon>Basidiomycota</taxon>
        <taxon>Agaricomycotina</taxon>
        <taxon>Agaricomycetes</taxon>
        <taxon>Agaricomycetidae</taxon>
        <taxon>Agaricales</taxon>
        <taxon>Marasmiineae</taxon>
        <taxon>Mycenaceae</taxon>
        <taxon>Mycena</taxon>
    </lineage>
</organism>
<keyword evidence="2" id="KW-1185">Reference proteome</keyword>
<sequence>MRPSIARFNVRRAHIPRAPLPQFKSLTYEQVQVLKPKTWKPSPSTTFHREKLRSTDFLDALPYPFAQHFYAPVSEDAIRSIANRHIGASINWGLAGHPQSCRGFLYYHIPPQSMPLAGSLRFRLTPDYDPTSGASPAVAFAAGTDLRIPNAGDLPWAFPAYKLARMAPVRDFMRAEGWNLPDPKASGTASWAENTQIIHALGQPFLVEFHMVSLRAWLLRIFPTPPLCARILMNFTDLDSKHHRSPYAGFGIMTIERRLPDGLLVTRLQKILSLTQVCANDNVERPVEGMTRPLRVAPILFKSAVKPTSPKYKGGEQTVRSTISHLPTMVP</sequence>
<evidence type="ECO:0000313" key="2">
    <source>
        <dbReference type="Proteomes" id="UP001222325"/>
    </source>
</evidence>
<name>A0AAD6TZR9_9AGAR</name>
<accession>A0AAD6TZR9</accession>